<sequence>MNMEIEAMSSPRICQESPSPPSIIDKIYHIADHGSEPTTICDKLYKETGPLASGLVVVALAHALALFSAVASSINISGGHVNPAVTFGSLVGGRISVIRAVYYWVAQLLGSIVAALLVEACHQWHGERPVGFHVQSGVGEVHGLLLEMALTFGVVYTVYATALDPKRGSLGIIAPLAIGFIVGANILVGGPFDGASMNPARAFGPALIGWRW</sequence>
<dbReference type="Pfam" id="PF00230">
    <property type="entry name" value="MIP"/>
    <property type="match status" value="1"/>
</dbReference>
<keyword evidence="2 9" id="KW-0813">Transport</keyword>
<evidence type="ECO:0000313" key="12">
    <source>
        <dbReference type="Proteomes" id="UP001164929"/>
    </source>
</evidence>
<evidence type="ECO:0000256" key="5">
    <source>
        <dbReference type="ARBA" id="ARBA00022737"/>
    </source>
</evidence>
<proteinExistence type="inferred from homology"/>
<dbReference type="GO" id="GO:0015250">
    <property type="term" value="F:water channel activity"/>
    <property type="evidence" value="ECO:0007669"/>
    <property type="project" value="TreeGrafter"/>
</dbReference>
<feature type="transmembrane region" description="Helical" evidence="10">
    <location>
        <begin position="101"/>
        <end position="120"/>
    </location>
</feature>
<comment type="subcellular location">
    <subcellularLocation>
        <location evidence="1">Vacuole membrane</location>
        <topology evidence="1">Multi-pass membrane protein</topology>
    </subcellularLocation>
</comment>
<accession>A0AAD6LI06</accession>
<evidence type="ECO:0000256" key="4">
    <source>
        <dbReference type="ARBA" id="ARBA00022692"/>
    </source>
</evidence>
<comment type="similarity">
    <text evidence="8">Belongs to the MIP/aquaporin (TC 1.A.8) family. TIP (TC 1.A.8.10) subfamily.</text>
</comment>
<dbReference type="InterPro" id="IPR022357">
    <property type="entry name" value="MIP_CS"/>
</dbReference>
<keyword evidence="12" id="KW-1185">Reference proteome</keyword>
<evidence type="ECO:0000256" key="6">
    <source>
        <dbReference type="ARBA" id="ARBA00022989"/>
    </source>
</evidence>
<feature type="transmembrane region" description="Helical" evidence="10">
    <location>
        <begin position="141"/>
        <end position="162"/>
    </location>
</feature>
<keyword evidence="6 10" id="KW-1133">Transmembrane helix</keyword>
<evidence type="ECO:0000256" key="9">
    <source>
        <dbReference type="RuleBase" id="RU000477"/>
    </source>
</evidence>
<dbReference type="EMBL" id="JAQIZT010000017">
    <property type="protein sequence ID" value="KAJ6960875.1"/>
    <property type="molecule type" value="Genomic_DNA"/>
</dbReference>
<keyword evidence="5" id="KW-0677">Repeat</keyword>
<dbReference type="InterPro" id="IPR034294">
    <property type="entry name" value="Aquaporin_transptr"/>
</dbReference>
<dbReference type="GO" id="GO:0005774">
    <property type="term" value="C:vacuolar membrane"/>
    <property type="evidence" value="ECO:0007669"/>
    <property type="project" value="UniProtKB-SubCell"/>
</dbReference>
<dbReference type="Proteomes" id="UP001164929">
    <property type="component" value="Chromosome 17"/>
</dbReference>
<reference evidence="11" key="1">
    <citation type="journal article" date="2023" name="Mol. Ecol. Resour.">
        <title>Chromosome-level genome assembly of a triploid poplar Populus alba 'Berolinensis'.</title>
        <authorList>
            <person name="Chen S."/>
            <person name="Yu Y."/>
            <person name="Wang X."/>
            <person name="Wang S."/>
            <person name="Zhang T."/>
            <person name="Zhou Y."/>
            <person name="He R."/>
            <person name="Meng N."/>
            <person name="Wang Y."/>
            <person name="Liu W."/>
            <person name="Liu Z."/>
            <person name="Liu J."/>
            <person name="Guo Q."/>
            <person name="Huang H."/>
            <person name="Sederoff R.R."/>
            <person name="Wang G."/>
            <person name="Qu G."/>
            <person name="Chen S."/>
        </authorList>
    </citation>
    <scope>NUCLEOTIDE SEQUENCE</scope>
    <source>
        <strain evidence="11">SC-2020</strain>
    </source>
</reference>
<dbReference type="PRINTS" id="PR00783">
    <property type="entry name" value="MINTRINSICP"/>
</dbReference>
<dbReference type="InterPro" id="IPR000425">
    <property type="entry name" value="MIP"/>
</dbReference>
<dbReference type="SUPFAM" id="SSF81338">
    <property type="entry name" value="Aquaporin-like"/>
    <property type="match status" value="1"/>
</dbReference>
<evidence type="ECO:0000256" key="2">
    <source>
        <dbReference type="ARBA" id="ARBA00022448"/>
    </source>
</evidence>
<evidence type="ECO:0000256" key="3">
    <source>
        <dbReference type="ARBA" id="ARBA00022554"/>
    </source>
</evidence>
<dbReference type="PANTHER" id="PTHR45665:SF23">
    <property type="entry name" value="AQUAPORIN TIP3-2-RELATED"/>
    <property type="match status" value="1"/>
</dbReference>
<dbReference type="InterPro" id="IPR023271">
    <property type="entry name" value="Aquaporin-like"/>
</dbReference>
<dbReference type="Gene3D" id="1.20.1080.10">
    <property type="entry name" value="Glycerol uptake facilitator protein"/>
    <property type="match status" value="1"/>
</dbReference>
<evidence type="ECO:0000256" key="10">
    <source>
        <dbReference type="SAM" id="Phobius"/>
    </source>
</evidence>
<keyword evidence="3" id="KW-0926">Vacuole</keyword>
<feature type="transmembrane region" description="Helical" evidence="10">
    <location>
        <begin position="51"/>
        <end position="74"/>
    </location>
</feature>
<evidence type="ECO:0000256" key="1">
    <source>
        <dbReference type="ARBA" id="ARBA00004128"/>
    </source>
</evidence>
<keyword evidence="4 9" id="KW-0812">Transmembrane</keyword>
<name>A0AAD6LI06_9ROSI</name>
<evidence type="ECO:0000256" key="7">
    <source>
        <dbReference type="ARBA" id="ARBA00023136"/>
    </source>
</evidence>
<dbReference type="PROSITE" id="PS00221">
    <property type="entry name" value="MIP"/>
    <property type="match status" value="1"/>
</dbReference>
<organism evidence="11 12">
    <name type="scientific">Populus alba x Populus x berolinensis</name>
    <dbReference type="NCBI Taxonomy" id="444605"/>
    <lineage>
        <taxon>Eukaryota</taxon>
        <taxon>Viridiplantae</taxon>
        <taxon>Streptophyta</taxon>
        <taxon>Embryophyta</taxon>
        <taxon>Tracheophyta</taxon>
        <taxon>Spermatophyta</taxon>
        <taxon>Magnoliopsida</taxon>
        <taxon>eudicotyledons</taxon>
        <taxon>Gunneridae</taxon>
        <taxon>Pentapetalae</taxon>
        <taxon>rosids</taxon>
        <taxon>fabids</taxon>
        <taxon>Malpighiales</taxon>
        <taxon>Salicaceae</taxon>
        <taxon>Saliceae</taxon>
        <taxon>Populus</taxon>
    </lineage>
</organism>
<gene>
    <name evidence="11" type="ORF">NC653_038780</name>
</gene>
<feature type="transmembrane region" description="Helical" evidence="10">
    <location>
        <begin position="168"/>
        <end position="188"/>
    </location>
</feature>
<dbReference type="AlphaFoldDB" id="A0AAD6LI06"/>
<dbReference type="PANTHER" id="PTHR45665">
    <property type="entry name" value="AQUAPORIN-8"/>
    <property type="match status" value="1"/>
</dbReference>
<evidence type="ECO:0000313" key="11">
    <source>
        <dbReference type="EMBL" id="KAJ6960875.1"/>
    </source>
</evidence>
<protein>
    <submittedName>
        <fullName evidence="11">Aquaporin TIP-type alpha family protein</fullName>
    </submittedName>
</protein>
<keyword evidence="7 10" id="KW-0472">Membrane</keyword>
<comment type="caution">
    <text evidence="11">The sequence shown here is derived from an EMBL/GenBank/DDBJ whole genome shotgun (WGS) entry which is preliminary data.</text>
</comment>
<evidence type="ECO:0000256" key="8">
    <source>
        <dbReference type="ARBA" id="ARBA00038477"/>
    </source>
</evidence>